<dbReference type="Pfam" id="PF08487">
    <property type="entry name" value="VIT"/>
    <property type="match status" value="1"/>
</dbReference>
<feature type="chain" id="PRO_5015910366" evidence="2">
    <location>
        <begin position="19"/>
        <end position="775"/>
    </location>
</feature>
<organism evidence="5 6">
    <name type="scientific">Archangium gephyra</name>
    <dbReference type="NCBI Taxonomy" id="48"/>
    <lineage>
        <taxon>Bacteria</taxon>
        <taxon>Pseudomonadati</taxon>
        <taxon>Myxococcota</taxon>
        <taxon>Myxococcia</taxon>
        <taxon>Myxococcales</taxon>
        <taxon>Cystobacterineae</taxon>
        <taxon>Archangiaceae</taxon>
        <taxon>Archangium</taxon>
    </lineage>
</organism>
<dbReference type="Pfam" id="PF13768">
    <property type="entry name" value="VWA_3"/>
    <property type="match status" value="1"/>
</dbReference>
<evidence type="ECO:0000256" key="1">
    <source>
        <dbReference type="SAM" id="MobiDB-lite"/>
    </source>
</evidence>
<dbReference type="Proteomes" id="UP000249061">
    <property type="component" value="Unassembled WGS sequence"/>
</dbReference>
<keyword evidence="2" id="KW-0732">Signal</keyword>
<evidence type="ECO:0000259" key="4">
    <source>
        <dbReference type="PROSITE" id="PS51468"/>
    </source>
</evidence>
<dbReference type="SMART" id="SM00609">
    <property type="entry name" value="VIT"/>
    <property type="match status" value="1"/>
</dbReference>
<evidence type="ECO:0000313" key="6">
    <source>
        <dbReference type="Proteomes" id="UP000249061"/>
    </source>
</evidence>
<accession>A0A2W5UWI2</accession>
<dbReference type="PANTHER" id="PTHR45737">
    <property type="entry name" value="VON WILLEBRAND FACTOR A DOMAIN-CONTAINING PROTEIN 5A"/>
    <property type="match status" value="1"/>
</dbReference>
<dbReference type="EMBL" id="QFQP01000009">
    <property type="protein sequence ID" value="PZR13548.1"/>
    <property type="molecule type" value="Genomic_DNA"/>
</dbReference>
<dbReference type="SUPFAM" id="SSF53300">
    <property type="entry name" value="vWA-like"/>
    <property type="match status" value="1"/>
</dbReference>
<evidence type="ECO:0000313" key="5">
    <source>
        <dbReference type="EMBL" id="PZR13548.1"/>
    </source>
</evidence>
<dbReference type="PROSITE" id="PS51468">
    <property type="entry name" value="VIT"/>
    <property type="match status" value="1"/>
</dbReference>
<feature type="region of interest" description="Disordered" evidence="1">
    <location>
        <begin position="578"/>
        <end position="639"/>
    </location>
</feature>
<feature type="compositionally biased region" description="Gly residues" evidence="1">
    <location>
        <begin position="611"/>
        <end position="620"/>
    </location>
</feature>
<dbReference type="InterPro" id="IPR036465">
    <property type="entry name" value="vWFA_dom_sf"/>
</dbReference>
<dbReference type="InterPro" id="IPR002035">
    <property type="entry name" value="VWF_A"/>
</dbReference>
<feature type="domain" description="VWFA" evidence="3">
    <location>
        <begin position="272"/>
        <end position="447"/>
    </location>
</feature>
<feature type="signal peptide" evidence="2">
    <location>
        <begin position="1"/>
        <end position="18"/>
    </location>
</feature>
<evidence type="ECO:0000259" key="3">
    <source>
        <dbReference type="PROSITE" id="PS50234"/>
    </source>
</evidence>
<dbReference type="SMART" id="SM00327">
    <property type="entry name" value="VWA"/>
    <property type="match status" value="1"/>
</dbReference>
<feature type="domain" description="VIT" evidence="4">
    <location>
        <begin position="18"/>
        <end position="146"/>
    </location>
</feature>
<name>A0A2W5UWI2_9BACT</name>
<dbReference type="PROSITE" id="PS50234">
    <property type="entry name" value="VWFA"/>
    <property type="match status" value="1"/>
</dbReference>
<gene>
    <name evidence="5" type="ORF">DI536_12410</name>
</gene>
<dbReference type="AlphaFoldDB" id="A0A2W5UWI2"/>
<comment type="caution">
    <text evidence="5">The sequence shown here is derived from an EMBL/GenBank/DDBJ whole genome shotgun (WGS) entry which is preliminary data.</text>
</comment>
<dbReference type="PANTHER" id="PTHR45737:SF6">
    <property type="entry name" value="VON WILLEBRAND FACTOR A DOMAIN-CONTAINING PROTEIN 5A"/>
    <property type="match status" value="1"/>
</dbReference>
<reference evidence="5 6" key="1">
    <citation type="submission" date="2017-08" db="EMBL/GenBank/DDBJ databases">
        <title>Infants hospitalized years apart are colonized by the same room-sourced microbial strains.</title>
        <authorList>
            <person name="Brooks B."/>
            <person name="Olm M.R."/>
            <person name="Firek B.A."/>
            <person name="Baker R."/>
            <person name="Thomas B.C."/>
            <person name="Morowitz M.J."/>
            <person name="Banfield J.F."/>
        </authorList>
    </citation>
    <scope>NUCLEOTIDE SEQUENCE [LARGE SCALE GENOMIC DNA]</scope>
    <source>
        <strain evidence="5">S2_003_000_R2_14</strain>
    </source>
</reference>
<evidence type="ECO:0000256" key="2">
    <source>
        <dbReference type="SAM" id="SignalP"/>
    </source>
</evidence>
<proteinExistence type="predicted"/>
<protein>
    <submittedName>
        <fullName evidence="5">Trypsin</fullName>
    </submittedName>
</protein>
<dbReference type="Gene3D" id="3.40.50.410">
    <property type="entry name" value="von Willebrand factor, type A domain"/>
    <property type="match status" value="1"/>
</dbReference>
<dbReference type="InterPro" id="IPR013694">
    <property type="entry name" value="VIT"/>
</dbReference>
<sequence>MNRLLLLATVLAAPLALAQGMLIPTDTSMGPLGIKYQRVAVEIVDGAAVTKVEQVFVNSSPRQLEAHYVFPLPKGAALQDFYLYINGKKTKGEVLEKQKATDIYEGIVRRLQDPGLLEYVDSDAFRARVFPVPANGEQKIELTFSQVLDFNAGIYTYHYPLGASTRGAPKLTVKQDFTFSANIKSKTPLRSIYSPTHRLGVSRKSENNAIAGLELGAGTDISKDLDLYYTVSDKAVGLTFMSHRPDPEQPGFFMALISPKAELKADEIIAKRVTFVIDTSGSMMGDRMKLARDSLKYCVQKLNPRDEFNVVRFSTDVEALFEKPQSANEANVKKAVDFVSALEAIGGTAIDEAMVRALKDGANRGDKPHMVMFITDGHPTVGETDEATISKNAKAANTGSRVFTFGVGDDLNARLLDRVADEGQGTSDFARDGRDFEVKIGGFFDKVANPVLSDLALDLSAFGAYDVYPKRLGDLFKGSQLVVMGRYRTPKDGTVLLTGSFNGKKQVFEYRADAAKESKQFDFVPRLWAIRKVGYLLEEIRLRGEKPELKDEIVALGKKYGIVTPYTSYLVVEDTPMPVAQNRPVPPPPPQPWATRGRDEEKSAKGSASGFFGGLGGGAAPQGIAAPSPKTPAAEAVPADDSYDKAFRAAGPSKQESMGRADGKDGIAISKALKKMKEQNEGERVDEPVRSASGRTFIFRNGGWIDSEALSGTGKQLKVKYLSDAYFALLKARPELKAALALSDRLVIVVGKDKSVVIDPAGGEAKVEAVTNFLK</sequence>